<dbReference type="InterPro" id="IPR050909">
    <property type="entry name" value="Bact_Autotransporter_VF"/>
</dbReference>
<dbReference type="InterPro" id="IPR011050">
    <property type="entry name" value="Pectin_lyase_fold/virulence"/>
</dbReference>
<proteinExistence type="predicted"/>
<dbReference type="SUPFAM" id="SSF51126">
    <property type="entry name" value="Pectin lyase-like"/>
    <property type="match status" value="1"/>
</dbReference>
<feature type="signal peptide" evidence="1">
    <location>
        <begin position="1"/>
        <end position="32"/>
    </location>
</feature>
<dbReference type="InterPro" id="IPR008638">
    <property type="entry name" value="FhaB/CdiA-like_TPS"/>
</dbReference>
<dbReference type="InterPro" id="IPR041286">
    <property type="entry name" value="MBG_2"/>
</dbReference>
<gene>
    <name evidence="3" type="ORF">HLH32_12400</name>
</gene>
<dbReference type="NCBIfam" id="TIGR01901">
    <property type="entry name" value="adhes_NPXG"/>
    <property type="match status" value="1"/>
</dbReference>
<keyword evidence="1" id="KW-0732">Signal</keyword>
<evidence type="ECO:0000313" key="3">
    <source>
        <dbReference type="EMBL" id="MBB2187170.1"/>
    </source>
</evidence>
<dbReference type="InterPro" id="IPR011493">
    <property type="entry name" value="GLUG"/>
</dbReference>
<dbReference type="PANTHER" id="PTHR12338">
    <property type="entry name" value="AUTOTRANSPORTER"/>
    <property type="match status" value="1"/>
</dbReference>
<dbReference type="InterPro" id="IPR012334">
    <property type="entry name" value="Pectin_lyas_fold"/>
</dbReference>
<dbReference type="RefSeq" id="WP_182977153.1">
    <property type="nucleotide sequence ID" value="NZ_JABEQI010000007.1"/>
</dbReference>
<protein>
    <submittedName>
        <fullName evidence="3">Filamentous hemagglutinin N-terminal domain-containing protein</fullName>
    </submittedName>
</protein>
<evidence type="ECO:0000259" key="2">
    <source>
        <dbReference type="SMART" id="SM00912"/>
    </source>
</evidence>
<dbReference type="Proteomes" id="UP000562982">
    <property type="component" value="Unassembled WGS sequence"/>
</dbReference>
<reference evidence="3 4" key="1">
    <citation type="submission" date="2020-04" db="EMBL/GenBank/DDBJ databases">
        <title>Description of novel Gluconacetobacter.</title>
        <authorList>
            <person name="Sombolestani A."/>
        </authorList>
    </citation>
    <scope>NUCLEOTIDE SEQUENCE [LARGE SCALE GENOMIC DNA]</scope>
    <source>
        <strain evidence="3 4">LMG 1382</strain>
    </source>
</reference>
<evidence type="ECO:0000313" key="4">
    <source>
        <dbReference type="Proteomes" id="UP000562982"/>
    </source>
</evidence>
<dbReference type="Gene3D" id="2.160.20.10">
    <property type="entry name" value="Single-stranded right-handed beta-helix, Pectin lyase-like"/>
    <property type="match status" value="1"/>
</dbReference>
<evidence type="ECO:0000256" key="1">
    <source>
        <dbReference type="SAM" id="SignalP"/>
    </source>
</evidence>
<accession>A0A7W4PB32</accession>
<dbReference type="Pfam" id="PF18676">
    <property type="entry name" value="MBG_2"/>
    <property type="match status" value="1"/>
</dbReference>
<feature type="chain" id="PRO_5031528912" evidence="1">
    <location>
        <begin position="33"/>
        <end position="2576"/>
    </location>
</feature>
<dbReference type="Gene3D" id="2.160.20.110">
    <property type="match status" value="8"/>
</dbReference>
<name>A0A7W4PB32_GLULI</name>
<dbReference type="PANTHER" id="PTHR12338:SF5">
    <property type="entry name" value="ANTIGEN 43-RELATED"/>
    <property type="match status" value="1"/>
</dbReference>
<sequence length="2576" mass="245878">MKTTPTRLHKRAFLLGFTALTSWMTSVASAQALPTGGAYVAGAGSIASAGATTTITQSSARGIINWQGFSIGAGSAVQFNNGGGATLNRVTGSQMSAIEGRLGATGSVFLINPNGVVVGPKGTVVTGGSFVASTRDTPDSGFMKGGTITLSGTSSGTVKNEGRITSTGGNVVLVGQSVTNSGTIGAAGGTVALAAGDRVMLSEADGPDGIYVVADSKAKGNVTNTGRIQAAAATLASAGGNVYALAGNRQGLIQATGTKTVDGQVWLTAPNGSVAVDGTTVAATRADGAGGTIRANGGTVTVGGTAVLSASARRAGAAGGRILVGTDAMGGVNLARKTTIADGATLAAAGKGGGRGGAIETSAHVLALGKASVTAGAGGSWLLDPDDLTIDSAAAGTIDSALDAGTNVTEQTSASVVSGAGVSSSGNGDIVVNAPLSWSGTGTLTLTAYHSITLNAGMTISGAGRLTLTANNNVGGTSTGDGAVNFGGSAIQFTSAGLTAANTATNSPLTINGNGYTLITTPTELQNAVGTTGYYALARPLDMGSFGNFTPLAKNGFTGTFDGLGNTIANLTINDTTNDFVGLFARIGEGTGKGVVENVGLINSRVTGSADYAEIGPLAGVSYGTIANVYTTGSVSGGNETLAVGGLVGANFGTINNAYSTAAVSGSGLYGYIGGLVGGNSGTITSAFATGAVSSGSEGITIGGLVGGNDGTISTVHATGDVSSQGASAKVGGLVGWNVSDDSMISNAYASGTVSGTGGMIGGLVGASGGPLTNVYATGAVFGGNGAKVGGLVGVNYGTVGNSYATGAVSGGDGATVGGLVGQNLASTDEGAVVVGKIGNAYATGSVTGGNGATAGGLVGQNDGAIGNAYFDVSTSAVAGGVGSGSSAGVQGLTTAQLAGGLPGGFDAGVWGNLNNQTTPYLLTVAANQQVLSGSDTVFGAAAGVPVTAILSAAGLRAVDGNLAGNYGLGADIDASSLGNFAPLAENAAFTGIFYGADHTIANLTINDTTNDYVGLFVRIGDRAGKGVVENVGLINSRVTGSAAEAEIGPLAGVNLGTIANVYTTGSVSGGNETLAVGGLVGANFGTINNAYSTAAVSGSGLYGYIGGLVGGNSGTITSAFATGAVSSGSEGIIIGGLVGGNEGTISTVHATGDVSSQGESAAVGGLVGWNLSGDSTISNAYASGTVSGTDGEIGGLVGSSGGRLMNVYATGAVFGGNGTSVGGLVGMNYGTVGNSYATGAVLGGDGAWLGGLVGINGGTVGNSYATGAVSGGDGATVGGLVGQNLTTTTGEGTAFVGKIGSAYATGSVTGGKGAAAGGLVGENDSEIGNAYFDASTSAVADGVGSGSSAGVQGLTTAQLAGGLPGGFDAGVWGNLNNQTTPYLLTVAANQQVLSGSDTVYGVVAGAPVTAILSAAGLRAIDGDPAGNYGLGADIDASSLGNFAPLAENAAFTGIFYGAGHTIANLTINDTTNDYVGLFGQVGDGTGNGVVENVGLIGSSVTGSASDAEIGALAGINRGTVADAYAAGSVSGHDDAIATGGLVGANFGTISNAYSTAVVSGDYGYIGGLVGGNSGTIVNAFATGVVSGGGDVFAVGGLAGGNEGTISDVYATGAIFSRAAYGSVGGLVGWNMSGWGVSSDGTISNAYATGTVSGSDDDVIGGLVGDNESLLMNSYATGAVFGGNRAEVGGLVGVNYGTVGNSYATGAVSGGDGATVGGLVGQNLASADEGAVAVGKIGNAYATGSVTGGNGATAGGLVGQNDSAIGNAYFDESTSAVADGVGSGPSAGVQGLTTAQLAGGLPGGFDAGVWGNLNNQTTPYLLTVVANQQVLSGSDTVFGAAAGVPVTAILSAAGLRAVDGNLAGNYGLGADIDASSLGNFAPLAESSAFTGIFYGAGHTIANLTINDTTSGYVGLFGQVGDGSGNGVVENVRLADANVTGHADDLEIGALAGVNQGTIANVYVTGSVWGGDGTLAVGGLAGKNFGAIVNASSAALVSNSGEYGYLGGLVGGNYGTISGAVATGAVSSKNDGMAVGGLVGANLGTIVNASSAAAVSDSGAYGYLGGLVGGNSGTISNAFATGAVSSEGNGTTIGGLVGGNDGLISDVYATGAVSMRGDSGFVGGLVGWNLSGWGEDADGVIRNAYATGTVSGSDDLIGGLVGDNESLLTNSYATGAVSGGNGSRVGGLVGGNVGTVSNSYAVGVVSGGDGARVGGLVGENAGTTDEAGVVFGKIANAYATGALTGGSGAAIGGLVGKNEGTISSAYFNSSTAGTTTGVGDGAADGTYGLTTGQWIDGAASNGFADAAVWVAGAPYPVLKALPYITVSADGTQTYGQNAPPAVGNVTYTASNGVDASGLVDGSHLTWLDTSLTATSNAGSTVAMGGQGVTAAGYQVVYVATDRVTPAALTVTAGSQSSIYGQTPTLDGSAYSTVGLVNGDTVSGVALATAATSRSPAGTYAIAISDAQGSGLSNYVMTYQAGVYTVQPNPAVGITPIFWPLVMSGGNGQAQARMATGMVVRTPAANTADGGSVHDTLLLTRPRVSVSADPTLGNGGAQGYRIVLPSSSVSNQLDKKTL</sequence>
<comment type="caution">
    <text evidence="3">The sequence shown here is derived from an EMBL/GenBank/DDBJ whole genome shotgun (WGS) entry which is preliminary data.</text>
</comment>
<feature type="domain" description="Filamentous haemagglutinin FhaB/tRNA nuclease CdiA-like TPS" evidence="2">
    <location>
        <begin position="30"/>
        <end position="141"/>
    </location>
</feature>
<dbReference type="EMBL" id="JABEQI010000007">
    <property type="protein sequence ID" value="MBB2187170.1"/>
    <property type="molecule type" value="Genomic_DNA"/>
</dbReference>
<dbReference type="Pfam" id="PF07581">
    <property type="entry name" value="Glug"/>
    <property type="match status" value="3"/>
</dbReference>
<organism evidence="3 4">
    <name type="scientific">Gluconacetobacter liquefaciens</name>
    <name type="common">Acetobacter liquefaciens</name>
    <dbReference type="NCBI Taxonomy" id="89584"/>
    <lineage>
        <taxon>Bacteria</taxon>
        <taxon>Pseudomonadati</taxon>
        <taxon>Pseudomonadota</taxon>
        <taxon>Alphaproteobacteria</taxon>
        <taxon>Acetobacterales</taxon>
        <taxon>Acetobacteraceae</taxon>
        <taxon>Gluconacetobacter</taxon>
    </lineage>
</organism>
<dbReference type="SMART" id="SM00912">
    <property type="entry name" value="Haemagg_act"/>
    <property type="match status" value="1"/>
</dbReference>